<name>A0AAE0GZC3_9CHLO</name>
<dbReference type="Pfam" id="PF04142">
    <property type="entry name" value="Nuc_sug_transp"/>
    <property type="match status" value="1"/>
</dbReference>
<keyword evidence="5 6" id="KW-0472">Membrane</keyword>
<feature type="transmembrane region" description="Helical" evidence="6">
    <location>
        <begin position="6"/>
        <end position="27"/>
    </location>
</feature>
<evidence type="ECO:0000256" key="4">
    <source>
        <dbReference type="ARBA" id="ARBA00022989"/>
    </source>
</evidence>
<feature type="transmembrane region" description="Helical" evidence="6">
    <location>
        <begin position="219"/>
        <end position="240"/>
    </location>
</feature>
<feature type="transmembrane region" description="Helical" evidence="6">
    <location>
        <begin position="39"/>
        <end position="59"/>
    </location>
</feature>
<comment type="subcellular location">
    <subcellularLocation>
        <location evidence="1">Membrane</location>
        <topology evidence="1">Multi-pass membrane protein</topology>
    </subcellularLocation>
</comment>
<comment type="caution">
    <text evidence="7">The sequence shown here is derived from an EMBL/GenBank/DDBJ whole genome shotgun (WGS) entry which is preliminary data.</text>
</comment>
<comment type="similarity">
    <text evidence="2">Belongs to the nucleotide-sugar transporter family. CMP-Sialate:CMP antiporter (TC 2.A.7.12) subfamily.</text>
</comment>
<proteinExistence type="inferred from homology"/>
<accession>A0AAE0GZC3</accession>
<dbReference type="Proteomes" id="UP001190700">
    <property type="component" value="Unassembled WGS sequence"/>
</dbReference>
<dbReference type="PANTHER" id="PTHR10231">
    <property type="entry name" value="NUCLEOTIDE-SUGAR TRANSMEMBRANE TRANSPORTER"/>
    <property type="match status" value="1"/>
</dbReference>
<dbReference type="InterPro" id="IPR037185">
    <property type="entry name" value="EmrE-like"/>
</dbReference>
<evidence type="ECO:0000256" key="3">
    <source>
        <dbReference type="ARBA" id="ARBA00022692"/>
    </source>
</evidence>
<gene>
    <name evidence="7" type="ORF">CYMTET_5309</name>
</gene>
<sequence length="385" mass="41473">MLSGTAIFAAIALMCINSTYNLLVTLSKTDGAYTYSPRSVVLLSEILKTIISAFSLWLVRGKRENGDTNAQRVTPRIFCLYAIPGFLYFFNNNVPFYCLLYMDVASFQVLLQLKIATTAIACRLMLGKILPLYKWVALGLLLFGSILTQLEYGFALRSTSIGYVLVSIQVSISAVASVATEKLLKEVKQSLHLQNLQLYSWGVLFGVLSLYVDRVSTSGFLHGHGICSSLAVICLALTGLATSAVMKYADNLVKIFALTGAMLLVACASYFLFGNSITPQFICGALVCGGGCYLYFSDKAPGWLEGLATANGDSATTGSVMSNQAKNVSSSKATSQDSSKNAFTDVKTTLQESNMAAELWQLGVETARGVSLTSFAKAREGMVKL</sequence>
<organism evidence="7 8">
    <name type="scientific">Cymbomonas tetramitiformis</name>
    <dbReference type="NCBI Taxonomy" id="36881"/>
    <lineage>
        <taxon>Eukaryota</taxon>
        <taxon>Viridiplantae</taxon>
        <taxon>Chlorophyta</taxon>
        <taxon>Pyramimonadophyceae</taxon>
        <taxon>Pyramimonadales</taxon>
        <taxon>Pyramimonadaceae</taxon>
        <taxon>Cymbomonas</taxon>
    </lineage>
</organism>
<evidence type="ECO:0000256" key="6">
    <source>
        <dbReference type="SAM" id="Phobius"/>
    </source>
</evidence>
<dbReference type="EMBL" id="LGRX02000980">
    <property type="protein sequence ID" value="KAK3287170.1"/>
    <property type="molecule type" value="Genomic_DNA"/>
</dbReference>
<dbReference type="SUPFAM" id="SSF103481">
    <property type="entry name" value="Multidrug resistance efflux transporter EmrE"/>
    <property type="match status" value="1"/>
</dbReference>
<feature type="transmembrane region" description="Helical" evidence="6">
    <location>
        <begin position="161"/>
        <end position="184"/>
    </location>
</feature>
<feature type="transmembrane region" description="Helical" evidence="6">
    <location>
        <begin position="132"/>
        <end position="155"/>
    </location>
</feature>
<reference evidence="7 8" key="1">
    <citation type="journal article" date="2015" name="Genome Biol. Evol.">
        <title>Comparative Genomics of a Bacterivorous Green Alga Reveals Evolutionary Causalities and Consequences of Phago-Mixotrophic Mode of Nutrition.</title>
        <authorList>
            <person name="Burns J.A."/>
            <person name="Paasch A."/>
            <person name="Narechania A."/>
            <person name="Kim E."/>
        </authorList>
    </citation>
    <scope>NUCLEOTIDE SEQUENCE [LARGE SCALE GENOMIC DNA]</scope>
    <source>
        <strain evidence="7 8">PLY_AMNH</strain>
    </source>
</reference>
<protein>
    <submittedName>
        <fullName evidence="7">Uncharacterized protein</fullName>
    </submittedName>
</protein>
<keyword evidence="3 6" id="KW-0812">Transmembrane</keyword>
<dbReference type="AlphaFoldDB" id="A0AAE0GZC3"/>
<feature type="transmembrane region" description="Helical" evidence="6">
    <location>
        <begin position="252"/>
        <end position="273"/>
    </location>
</feature>
<keyword evidence="4 6" id="KW-1133">Transmembrane helix</keyword>
<feature type="transmembrane region" description="Helical" evidence="6">
    <location>
        <begin position="196"/>
        <end position="213"/>
    </location>
</feature>
<keyword evidence="8" id="KW-1185">Reference proteome</keyword>
<evidence type="ECO:0000256" key="1">
    <source>
        <dbReference type="ARBA" id="ARBA00004141"/>
    </source>
</evidence>
<evidence type="ECO:0000313" key="7">
    <source>
        <dbReference type="EMBL" id="KAK3287170.1"/>
    </source>
</evidence>
<evidence type="ECO:0000313" key="8">
    <source>
        <dbReference type="Proteomes" id="UP001190700"/>
    </source>
</evidence>
<evidence type="ECO:0000256" key="2">
    <source>
        <dbReference type="ARBA" id="ARBA00006447"/>
    </source>
</evidence>
<dbReference type="GO" id="GO:0015165">
    <property type="term" value="F:pyrimidine nucleotide-sugar transmembrane transporter activity"/>
    <property type="evidence" value="ECO:0007669"/>
    <property type="project" value="InterPro"/>
</dbReference>
<evidence type="ECO:0000256" key="5">
    <source>
        <dbReference type="ARBA" id="ARBA00023136"/>
    </source>
</evidence>
<dbReference type="NCBIfam" id="TIGR00803">
    <property type="entry name" value="nst"/>
    <property type="match status" value="1"/>
</dbReference>
<dbReference type="GO" id="GO:0000139">
    <property type="term" value="C:Golgi membrane"/>
    <property type="evidence" value="ECO:0007669"/>
    <property type="project" value="InterPro"/>
</dbReference>
<dbReference type="InterPro" id="IPR007271">
    <property type="entry name" value="Nuc_sug_transpt"/>
</dbReference>
<dbReference type="PIRSF" id="PIRSF005799">
    <property type="entry name" value="UDP-gal_transpt"/>
    <property type="match status" value="1"/>
</dbReference>